<evidence type="ECO:0000259" key="9">
    <source>
        <dbReference type="Pfam" id="PF16916"/>
    </source>
</evidence>
<dbReference type="AlphaFoldDB" id="D5W9Z6"/>
<reference evidence="10 11" key="1">
    <citation type="submission" date="2010-04" db="EMBL/GenBank/DDBJ databases">
        <title>Complete sequence of chromosome 1 of Burkholderia sp. CCGE1002.</title>
        <authorList>
            <consortium name="US DOE Joint Genome Institute"/>
            <person name="Lucas S."/>
            <person name="Copeland A."/>
            <person name="Lapidus A."/>
            <person name="Cheng J.-F."/>
            <person name="Bruce D."/>
            <person name="Goodwin L."/>
            <person name="Pitluck S."/>
            <person name="Chertkov O."/>
            <person name="Detter J.C."/>
            <person name="Han C."/>
            <person name="Tapia R."/>
            <person name="Land M."/>
            <person name="Hauser L."/>
            <person name="Kyrpides N."/>
            <person name="Ovchinnikova G."/>
            <person name="Martinez-Romero E."/>
            <person name="Hernandez M.A.R."/>
            <person name="Tiedje J.M."/>
            <person name="Woyke T."/>
        </authorList>
    </citation>
    <scope>NUCLEOTIDE SEQUENCE [LARGE SCALE GENOMIC DNA]</scope>
    <source>
        <strain evidence="10 11">CCGE1002</strain>
    </source>
</reference>
<evidence type="ECO:0000256" key="6">
    <source>
        <dbReference type="ARBA" id="ARBA00023136"/>
    </source>
</evidence>
<gene>
    <name evidence="10" type="ordered locus">BC1002_0110</name>
</gene>
<dbReference type="SUPFAM" id="SSF160240">
    <property type="entry name" value="Cation efflux protein cytoplasmic domain-like"/>
    <property type="match status" value="1"/>
</dbReference>
<dbReference type="RefSeq" id="WP_013088122.1">
    <property type="nucleotide sequence ID" value="NC_014117.1"/>
</dbReference>
<dbReference type="Pfam" id="PF16916">
    <property type="entry name" value="ZT_dimer"/>
    <property type="match status" value="1"/>
</dbReference>
<dbReference type="KEGG" id="bge:BC1002_0110"/>
<evidence type="ECO:0000256" key="5">
    <source>
        <dbReference type="ARBA" id="ARBA00022989"/>
    </source>
</evidence>
<evidence type="ECO:0000256" key="1">
    <source>
        <dbReference type="ARBA" id="ARBA00004141"/>
    </source>
</evidence>
<dbReference type="NCBIfam" id="TIGR01297">
    <property type="entry name" value="CDF"/>
    <property type="match status" value="1"/>
</dbReference>
<proteinExistence type="inferred from homology"/>
<evidence type="ECO:0000256" key="4">
    <source>
        <dbReference type="ARBA" id="ARBA00022692"/>
    </source>
</evidence>
<comment type="subcellular location">
    <subcellularLocation>
        <location evidence="1">Membrane</location>
        <topology evidence="1">Multi-pass membrane protein</topology>
    </subcellularLocation>
</comment>
<evidence type="ECO:0000256" key="2">
    <source>
        <dbReference type="ARBA" id="ARBA00008114"/>
    </source>
</evidence>
<keyword evidence="4 7" id="KW-0812">Transmembrane</keyword>
<evidence type="ECO:0000256" key="3">
    <source>
        <dbReference type="ARBA" id="ARBA00022448"/>
    </source>
</evidence>
<feature type="domain" description="Cation efflux protein transmembrane" evidence="8">
    <location>
        <begin position="21"/>
        <end position="213"/>
    </location>
</feature>
<dbReference type="GO" id="GO:0008324">
    <property type="term" value="F:monoatomic cation transmembrane transporter activity"/>
    <property type="evidence" value="ECO:0007669"/>
    <property type="project" value="InterPro"/>
</dbReference>
<dbReference type="PANTHER" id="PTHR43840:SF15">
    <property type="entry name" value="MITOCHONDRIAL METAL TRANSPORTER 1-RELATED"/>
    <property type="match status" value="1"/>
</dbReference>
<feature type="transmembrane region" description="Helical" evidence="7">
    <location>
        <begin position="120"/>
        <end position="144"/>
    </location>
</feature>
<dbReference type="SUPFAM" id="SSF161111">
    <property type="entry name" value="Cation efflux protein transmembrane domain-like"/>
    <property type="match status" value="1"/>
</dbReference>
<feature type="domain" description="Cation efflux protein cytoplasmic" evidence="9">
    <location>
        <begin position="219"/>
        <end position="295"/>
    </location>
</feature>
<evidence type="ECO:0000313" key="11">
    <source>
        <dbReference type="Proteomes" id="UP000002190"/>
    </source>
</evidence>
<name>D5W9Z6_PARAM</name>
<evidence type="ECO:0000259" key="8">
    <source>
        <dbReference type="Pfam" id="PF01545"/>
    </source>
</evidence>
<reference evidence="10 11" key="2">
    <citation type="journal article" date="2012" name="J. Bacteriol.">
        <title>Genome Sequences of Burkholderia sp. Strains CCGE1002 and H160, Isolated from Legume Nodules in Mexico and Brazil.</title>
        <authorList>
            <person name="Ormeno-Orrillo E."/>
            <person name="Rogel M.A."/>
            <person name="Chueire L.M."/>
            <person name="Tiedje J.M."/>
            <person name="Martinez-Romero E."/>
            <person name="Hungria M."/>
        </authorList>
    </citation>
    <scope>NUCLEOTIDE SEQUENCE [LARGE SCALE GENOMIC DNA]</scope>
    <source>
        <strain evidence="10 11">CCGE1002</strain>
    </source>
</reference>
<evidence type="ECO:0000256" key="7">
    <source>
        <dbReference type="SAM" id="Phobius"/>
    </source>
</evidence>
<keyword evidence="6 7" id="KW-0472">Membrane</keyword>
<dbReference type="InterPro" id="IPR027470">
    <property type="entry name" value="Cation_efflux_CTD"/>
</dbReference>
<dbReference type="InterPro" id="IPR050291">
    <property type="entry name" value="CDF_Transporter"/>
</dbReference>
<feature type="transmembrane region" description="Helical" evidence="7">
    <location>
        <begin position="21"/>
        <end position="40"/>
    </location>
</feature>
<dbReference type="GeneID" id="301091524"/>
<dbReference type="HOGENOM" id="CLU_013430_3_6_4"/>
<keyword evidence="5 7" id="KW-1133">Transmembrane helix</keyword>
<dbReference type="GO" id="GO:0016020">
    <property type="term" value="C:membrane"/>
    <property type="evidence" value="ECO:0007669"/>
    <property type="project" value="UniProtKB-SubCell"/>
</dbReference>
<sequence>MPSAAIPQTAEKQRVARKSTFASIAVNTVLMTLQIIIGTIAHSQALVADGVHSLADLISDFVVLIANRHSGAKPDADHNYGHSRYETVASLFLGALLISVGVGMLWRAGTRLADLQNIPAVHMSALAVAVLVLVCKEALFRYMLREAKRVRSAMLIANAWHARSDAASSLVVGIGVIGSLVGLRLLDPIAAAIVGFMVARMGWTFGWDALQDLSDRALDETATADMRALLMSTPGVRDVHEMRTRKMGDFALVDAHILVDPMISVSEGHYIAESARLRVLTDKRVLDALIHVDPENDALAHPPVDLPPRERVTAEVDAALAAGGLRAAAVNLHYLSTGLDVEVVLPAALSGEGRAAESAEAARLLESEAQSLGRVDLAALKRRLGARKLDVLLQRDISAAHGGSAADLKAGVAPAGRSSATEPHNAA</sequence>
<feature type="transmembrane region" description="Helical" evidence="7">
    <location>
        <begin position="87"/>
        <end position="108"/>
    </location>
</feature>
<dbReference type="Gene3D" id="3.30.70.1350">
    <property type="entry name" value="Cation efflux protein, cytoplasmic domain"/>
    <property type="match status" value="1"/>
</dbReference>
<dbReference type="Proteomes" id="UP000002190">
    <property type="component" value="Chromosome 1"/>
</dbReference>
<dbReference type="Pfam" id="PF01545">
    <property type="entry name" value="Cation_efflux"/>
    <property type="match status" value="1"/>
</dbReference>
<evidence type="ECO:0000313" key="10">
    <source>
        <dbReference type="EMBL" id="ADG14218.1"/>
    </source>
</evidence>
<dbReference type="PANTHER" id="PTHR43840">
    <property type="entry name" value="MITOCHONDRIAL METAL TRANSPORTER 1-RELATED"/>
    <property type="match status" value="1"/>
</dbReference>
<keyword evidence="3" id="KW-0813">Transport</keyword>
<dbReference type="InterPro" id="IPR036837">
    <property type="entry name" value="Cation_efflux_CTD_sf"/>
</dbReference>
<dbReference type="Gene3D" id="1.20.1510.10">
    <property type="entry name" value="Cation efflux protein transmembrane domain"/>
    <property type="match status" value="1"/>
</dbReference>
<dbReference type="InterPro" id="IPR002524">
    <property type="entry name" value="Cation_efflux"/>
</dbReference>
<comment type="similarity">
    <text evidence="2">Belongs to the cation diffusion facilitator (CDF) transporter (TC 2.A.4) family.</text>
</comment>
<dbReference type="InterPro" id="IPR027469">
    <property type="entry name" value="Cation_efflux_TMD_sf"/>
</dbReference>
<dbReference type="InterPro" id="IPR058533">
    <property type="entry name" value="Cation_efflux_TM"/>
</dbReference>
<protein>
    <submittedName>
        <fullName evidence="10">Cation diffusion facilitator family transporter</fullName>
    </submittedName>
</protein>
<dbReference type="EMBL" id="CP002013">
    <property type="protein sequence ID" value="ADG14218.1"/>
    <property type="molecule type" value="Genomic_DNA"/>
</dbReference>
<organism evidence="10 11">
    <name type="scientific">Paraburkholderia atlantica</name>
    <dbReference type="NCBI Taxonomy" id="2654982"/>
    <lineage>
        <taxon>Bacteria</taxon>
        <taxon>Pseudomonadati</taxon>
        <taxon>Pseudomonadota</taxon>
        <taxon>Betaproteobacteria</taxon>
        <taxon>Burkholderiales</taxon>
        <taxon>Burkholderiaceae</taxon>
        <taxon>Paraburkholderia</taxon>
    </lineage>
</organism>
<dbReference type="FunFam" id="1.20.1510.10:FF:000006">
    <property type="entry name" value="Divalent cation efflux transporter"/>
    <property type="match status" value="1"/>
</dbReference>
<dbReference type="STRING" id="640511.BC1002_0110"/>
<dbReference type="eggNOG" id="COG0053">
    <property type="taxonomic scope" value="Bacteria"/>
</dbReference>
<accession>D5W9Z6</accession>